<sequence length="325" mass="34656">MAPCTSLIYSGTGLIRFLLLMKMNNLKVLLLGWDNAYPTGEVATPDTLELARALAPHTQLAVLLPHLPANDEELPAEAQVTGIGNLTLAELDAADAYLPSEQLTPVAYPSFPYVGAEHSIDEVAQPFAPATDSNPATDAAATLLDADAFAATGGEPDAAEANDLDQSNEGVETAPVSAPTTAQRSAPSEALAVLSAHAGDSGNLNFRVIQYARFATRLALQEQFAVTYAADWPAWLAGLEIRQLTGRPLVLHVHTLAADRDTPHDRGWIMELERLALRRADLVLAATTDLQQRLTADYGLSTQRVHLQPDSLADGLLQVLEEVAG</sequence>
<dbReference type="Gene3D" id="3.40.50.2000">
    <property type="entry name" value="Glycogen Phosphorylase B"/>
    <property type="match status" value="1"/>
</dbReference>
<dbReference type="GO" id="GO:0016757">
    <property type="term" value="F:glycosyltransferase activity"/>
    <property type="evidence" value="ECO:0007669"/>
    <property type="project" value="UniProtKB-ARBA"/>
</dbReference>
<reference evidence="3 4" key="1">
    <citation type="submission" date="2022-04" db="EMBL/GenBank/DDBJ databases">
        <title>Hymenobacter sp. isolated from the air.</title>
        <authorList>
            <person name="Won M."/>
            <person name="Lee C.-M."/>
            <person name="Woen H.-Y."/>
            <person name="Kwon S.-W."/>
        </authorList>
    </citation>
    <scope>NUCLEOTIDE SEQUENCE [LARGE SCALE GENOMIC DNA]</scope>
    <source>
        <strain evidence="4">5413 J-13</strain>
    </source>
</reference>
<feature type="region of interest" description="Disordered" evidence="1">
    <location>
        <begin position="154"/>
        <end position="184"/>
    </location>
</feature>
<dbReference type="Pfam" id="PF13579">
    <property type="entry name" value="Glyco_trans_4_4"/>
    <property type="match status" value="1"/>
</dbReference>
<evidence type="ECO:0000313" key="4">
    <source>
        <dbReference type="Proteomes" id="UP000829925"/>
    </source>
</evidence>
<organism evidence="3 4">
    <name type="scientific">Hymenobacter aerilatus</name>
    <dbReference type="NCBI Taxonomy" id="2932251"/>
    <lineage>
        <taxon>Bacteria</taxon>
        <taxon>Pseudomonadati</taxon>
        <taxon>Bacteroidota</taxon>
        <taxon>Cytophagia</taxon>
        <taxon>Cytophagales</taxon>
        <taxon>Hymenobacteraceae</taxon>
        <taxon>Hymenobacter</taxon>
    </lineage>
</organism>
<evidence type="ECO:0000313" key="3">
    <source>
        <dbReference type="EMBL" id="UOR05966.1"/>
    </source>
</evidence>
<dbReference type="AlphaFoldDB" id="A0A8T9T1J9"/>
<gene>
    <name evidence="3" type="ORF">MUN82_02415</name>
</gene>
<dbReference type="KEGG" id="haei:MUN82_02415"/>
<proteinExistence type="predicted"/>
<name>A0A8T9T1J9_9BACT</name>
<accession>A0A8T9T1J9</accession>
<keyword evidence="4" id="KW-1185">Reference proteome</keyword>
<dbReference type="RefSeq" id="WP_245094697.1">
    <property type="nucleotide sequence ID" value="NZ_CP095053.1"/>
</dbReference>
<dbReference type="SUPFAM" id="SSF53756">
    <property type="entry name" value="UDP-Glycosyltransferase/glycogen phosphorylase"/>
    <property type="match status" value="1"/>
</dbReference>
<dbReference type="Proteomes" id="UP000829925">
    <property type="component" value="Chromosome"/>
</dbReference>
<dbReference type="InterPro" id="IPR028098">
    <property type="entry name" value="Glyco_trans_4-like_N"/>
</dbReference>
<evidence type="ECO:0000259" key="2">
    <source>
        <dbReference type="Pfam" id="PF13579"/>
    </source>
</evidence>
<evidence type="ECO:0000256" key="1">
    <source>
        <dbReference type="SAM" id="MobiDB-lite"/>
    </source>
</evidence>
<protein>
    <submittedName>
        <fullName evidence="3">Glycosyltransferase family 4 protein</fullName>
    </submittedName>
</protein>
<dbReference type="EMBL" id="CP095053">
    <property type="protein sequence ID" value="UOR05966.1"/>
    <property type="molecule type" value="Genomic_DNA"/>
</dbReference>
<feature type="domain" description="Glycosyltransferase subfamily 4-like N-terminal" evidence="2">
    <location>
        <begin position="169"/>
        <end position="307"/>
    </location>
</feature>